<dbReference type="Proteomes" id="UP001283361">
    <property type="component" value="Unassembled WGS sequence"/>
</dbReference>
<proteinExistence type="predicted"/>
<reference evidence="1" key="1">
    <citation type="journal article" date="2023" name="G3 (Bethesda)">
        <title>A reference genome for the long-term kleptoplast-retaining sea slug Elysia crispata morphotype clarki.</title>
        <authorList>
            <person name="Eastman K.E."/>
            <person name="Pendleton A.L."/>
            <person name="Shaikh M.A."/>
            <person name="Suttiyut T."/>
            <person name="Ogas R."/>
            <person name="Tomko P."/>
            <person name="Gavelis G."/>
            <person name="Widhalm J.R."/>
            <person name="Wisecaver J.H."/>
        </authorList>
    </citation>
    <scope>NUCLEOTIDE SEQUENCE</scope>
    <source>
        <strain evidence="1">ECLA1</strain>
    </source>
</reference>
<sequence length="48" mass="5425">MVTTMSMMKEKRRLRFRNLGSIFVTYSPGLATSWRRASSQEIDGGLAS</sequence>
<accession>A0AAE0YF85</accession>
<evidence type="ECO:0000313" key="1">
    <source>
        <dbReference type="EMBL" id="KAK3743197.1"/>
    </source>
</evidence>
<name>A0AAE0YF85_9GAST</name>
<gene>
    <name evidence="1" type="ORF">RRG08_064050</name>
</gene>
<organism evidence="1 2">
    <name type="scientific">Elysia crispata</name>
    <name type="common">lettuce slug</name>
    <dbReference type="NCBI Taxonomy" id="231223"/>
    <lineage>
        <taxon>Eukaryota</taxon>
        <taxon>Metazoa</taxon>
        <taxon>Spiralia</taxon>
        <taxon>Lophotrochozoa</taxon>
        <taxon>Mollusca</taxon>
        <taxon>Gastropoda</taxon>
        <taxon>Heterobranchia</taxon>
        <taxon>Euthyneura</taxon>
        <taxon>Panpulmonata</taxon>
        <taxon>Sacoglossa</taxon>
        <taxon>Placobranchoidea</taxon>
        <taxon>Plakobranchidae</taxon>
        <taxon>Elysia</taxon>
    </lineage>
</organism>
<protein>
    <submittedName>
        <fullName evidence="1">Uncharacterized protein</fullName>
    </submittedName>
</protein>
<dbReference type="EMBL" id="JAWDGP010006323">
    <property type="protein sequence ID" value="KAK3743197.1"/>
    <property type="molecule type" value="Genomic_DNA"/>
</dbReference>
<dbReference type="AlphaFoldDB" id="A0AAE0YF85"/>
<keyword evidence="2" id="KW-1185">Reference proteome</keyword>
<comment type="caution">
    <text evidence="1">The sequence shown here is derived from an EMBL/GenBank/DDBJ whole genome shotgun (WGS) entry which is preliminary data.</text>
</comment>
<evidence type="ECO:0000313" key="2">
    <source>
        <dbReference type="Proteomes" id="UP001283361"/>
    </source>
</evidence>